<protein>
    <submittedName>
        <fullName evidence="2">Uncharacterized protein</fullName>
    </submittedName>
</protein>
<proteinExistence type="predicted"/>
<feature type="region of interest" description="Disordered" evidence="1">
    <location>
        <begin position="120"/>
        <end position="147"/>
    </location>
</feature>
<name>A0A2V1CXY8_9PLEO</name>
<organism evidence="2 3">
    <name type="scientific">Periconia macrospinosa</name>
    <dbReference type="NCBI Taxonomy" id="97972"/>
    <lineage>
        <taxon>Eukaryota</taxon>
        <taxon>Fungi</taxon>
        <taxon>Dikarya</taxon>
        <taxon>Ascomycota</taxon>
        <taxon>Pezizomycotina</taxon>
        <taxon>Dothideomycetes</taxon>
        <taxon>Pleosporomycetidae</taxon>
        <taxon>Pleosporales</taxon>
        <taxon>Massarineae</taxon>
        <taxon>Periconiaceae</taxon>
        <taxon>Periconia</taxon>
    </lineage>
</organism>
<dbReference type="AlphaFoldDB" id="A0A2V1CXY8"/>
<evidence type="ECO:0000256" key="1">
    <source>
        <dbReference type="SAM" id="MobiDB-lite"/>
    </source>
</evidence>
<gene>
    <name evidence="2" type="ORF">DM02DRAFT_577779</name>
</gene>
<reference evidence="2 3" key="1">
    <citation type="journal article" date="2018" name="Sci. Rep.">
        <title>Comparative genomics provides insights into the lifestyle and reveals functional heterogeneity of dark septate endophytic fungi.</title>
        <authorList>
            <person name="Knapp D.G."/>
            <person name="Nemeth J.B."/>
            <person name="Barry K."/>
            <person name="Hainaut M."/>
            <person name="Henrissat B."/>
            <person name="Johnson J."/>
            <person name="Kuo A."/>
            <person name="Lim J.H.P."/>
            <person name="Lipzen A."/>
            <person name="Nolan M."/>
            <person name="Ohm R.A."/>
            <person name="Tamas L."/>
            <person name="Grigoriev I.V."/>
            <person name="Spatafora J.W."/>
            <person name="Nagy L.G."/>
            <person name="Kovacs G.M."/>
        </authorList>
    </citation>
    <scope>NUCLEOTIDE SEQUENCE [LARGE SCALE GENOMIC DNA]</scope>
    <source>
        <strain evidence="2 3">DSE2036</strain>
    </source>
</reference>
<evidence type="ECO:0000313" key="2">
    <source>
        <dbReference type="EMBL" id="PVH90607.1"/>
    </source>
</evidence>
<dbReference type="EMBL" id="KZ806196">
    <property type="protein sequence ID" value="PVH90607.1"/>
    <property type="molecule type" value="Genomic_DNA"/>
</dbReference>
<keyword evidence="3" id="KW-1185">Reference proteome</keyword>
<dbReference type="Proteomes" id="UP000244855">
    <property type="component" value="Unassembled WGS sequence"/>
</dbReference>
<evidence type="ECO:0000313" key="3">
    <source>
        <dbReference type="Proteomes" id="UP000244855"/>
    </source>
</evidence>
<dbReference type="OrthoDB" id="432970at2759"/>
<dbReference type="STRING" id="97972.A0A2V1CXY8"/>
<sequence length="162" mass="18147">MSLTTSMPTSSQWYDPHRRCKDGCSHEGKLELITWTSTTGGDHMGWGNCLASESDELKEKFEKEFNSNEEKMYEYWPQGFRWTCCGTEGDQRFGCDHHGNGSTPCSCDFCKMGKPIPDSIHKNRTESAAGKGLRLSRGPDPRSFNRSQGGIAEIMRLSLGIP</sequence>
<accession>A0A2V1CXY8</accession>